<dbReference type="Gene3D" id="1.10.510.10">
    <property type="entry name" value="Transferase(Phosphotransferase) domain 1"/>
    <property type="match status" value="1"/>
</dbReference>
<dbReference type="EMBL" id="CAUOFW020004058">
    <property type="protein sequence ID" value="CAK9163631.1"/>
    <property type="molecule type" value="Genomic_DNA"/>
</dbReference>
<dbReference type="AlphaFoldDB" id="A0ABC8T692"/>
<dbReference type="PANTHER" id="PTHR47987">
    <property type="entry name" value="OS08G0249100 PROTEIN"/>
    <property type="match status" value="1"/>
</dbReference>
<dbReference type="InterPro" id="IPR046958">
    <property type="entry name" value="RBK1/2/STUNTED"/>
</dbReference>
<reference evidence="2 3" key="1">
    <citation type="submission" date="2024-02" db="EMBL/GenBank/DDBJ databases">
        <authorList>
            <person name="Vignale AGUSTIN F."/>
            <person name="Sosa J E."/>
            <person name="Modenutti C."/>
        </authorList>
    </citation>
    <scope>NUCLEOTIDE SEQUENCE [LARGE SCALE GENOMIC DNA]</scope>
</reference>
<dbReference type="PROSITE" id="PS50011">
    <property type="entry name" value="PROTEIN_KINASE_DOM"/>
    <property type="match status" value="1"/>
</dbReference>
<dbReference type="SUPFAM" id="SSF56112">
    <property type="entry name" value="Protein kinase-like (PK-like)"/>
    <property type="match status" value="1"/>
</dbReference>
<evidence type="ECO:0000259" key="1">
    <source>
        <dbReference type="PROSITE" id="PS50011"/>
    </source>
</evidence>
<dbReference type="Proteomes" id="UP001642360">
    <property type="component" value="Unassembled WGS sequence"/>
</dbReference>
<sequence>MLMDLCSWVFSEQISRRFYVGIAEAVGYLHNGTERCVVHRDIKPSNILLSSKKNPK</sequence>
<protein>
    <recommendedName>
        <fullName evidence="1">Protein kinase domain-containing protein</fullName>
    </recommendedName>
</protein>
<dbReference type="PROSITE" id="PS00108">
    <property type="entry name" value="PROTEIN_KINASE_ST"/>
    <property type="match status" value="1"/>
</dbReference>
<name>A0ABC8T692_9AQUA</name>
<proteinExistence type="predicted"/>
<accession>A0ABC8T692</accession>
<comment type="caution">
    <text evidence="2">The sequence shown here is derived from an EMBL/GenBank/DDBJ whole genome shotgun (WGS) entry which is preliminary data.</text>
</comment>
<gene>
    <name evidence="2" type="ORF">ILEXP_LOCUS32682</name>
</gene>
<organism evidence="2 3">
    <name type="scientific">Ilex paraguariensis</name>
    <name type="common">yerba mate</name>
    <dbReference type="NCBI Taxonomy" id="185542"/>
    <lineage>
        <taxon>Eukaryota</taxon>
        <taxon>Viridiplantae</taxon>
        <taxon>Streptophyta</taxon>
        <taxon>Embryophyta</taxon>
        <taxon>Tracheophyta</taxon>
        <taxon>Spermatophyta</taxon>
        <taxon>Magnoliopsida</taxon>
        <taxon>eudicotyledons</taxon>
        <taxon>Gunneridae</taxon>
        <taxon>Pentapetalae</taxon>
        <taxon>asterids</taxon>
        <taxon>campanulids</taxon>
        <taxon>Aquifoliales</taxon>
        <taxon>Aquifoliaceae</taxon>
        <taxon>Ilex</taxon>
    </lineage>
</organism>
<dbReference type="PANTHER" id="PTHR47987:SF37">
    <property type="entry name" value="PROTEIN KINASE DOMAIN-CONTAINING PROTEIN"/>
    <property type="match status" value="1"/>
</dbReference>
<dbReference type="InterPro" id="IPR000719">
    <property type="entry name" value="Prot_kinase_dom"/>
</dbReference>
<dbReference type="Pfam" id="PF00069">
    <property type="entry name" value="Pkinase"/>
    <property type="match status" value="1"/>
</dbReference>
<keyword evidence="3" id="KW-1185">Reference proteome</keyword>
<feature type="domain" description="Protein kinase" evidence="1">
    <location>
        <begin position="1"/>
        <end position="56"/>
    </location>
</feature>
<dbReference type="InterPro" id="IPR011009">
    <property type="entry name" value="Kinase-like_dom_sf"/>
</dbReference>
<evidence type="ECO:0000313" key="3">
    <source>
        <dbReference type="Proteomes" id="UP001642360"/>
    </source>
</evidence>
<dbReference type="InterPro" id="IPR008271">
    <property type="entry name" value="Ser/Thr_kinase_AS"/>
</dbReference>
<evidence type="ECO:0000313" key="2">
    <source>
        <dbReference type="EMBL" id="CAK9163631.1"/>
    </source>
</evidence>